<evidence type="ECO:0000256" key="1">
    <source>
        <dbReference type="ARBA" id="ARBA00022801"/>
    </source>
</evidence>
<feature type="region of interest" description="Disordered" evidence="3">
    <location>
        <begin position="75"/>
        <end position="111"/>
    </location>
</feature>
<accession>A0A4P5PBY7</accession>
<keyword evidence="1" id="KW-0378">Hydrolase</keyword>
<sequence length="406" mass="45761">MTKLKKKGEKKSNAVAVMLQRIVMLIFLMFGLTLLLYPILSQSINDYLDQKIVQSYQKEASKKNKAEIARIQKEMDERNEKAKKEKNPGSDGEPFSEARRNKEKKVKPTPSYIEQHTAGTVVIPKIDVKLPIFDVTNEFFLSKGAAILESTSSLKGGPGSHSVISSHRGLREAKLFTDLPKLESKDLFFIEVLDETHAYEVDQVKVIEPTETRDLLIAEGMDYVTLLTCTPYGVNSHRLLVRGHRVPYTKKIAKEKAAVDNRKQWKQLGVLIAAIIGSLLLLGLFCYIIRLGMIGLRKYQLIFYLIDQQTKVPITGQKIQMTGKKGKNPVLVEGQPVIETTDEEGKVEFPAVFGKTYGIKLEGQPKIFARTKVKKIKGHTFSLKPRSKQYTIQQTDRLLVLTATKG</sequence>
<dbReference type="InterPro" id="IPR042002">
    <property type="entry name" value="Sortase_C"/>
</dbReference>
<feature type="active site" description="Proton donor/acceptor" evidence="2">
    <location>
        <position position="167"/>
    </location>
</feature>
<dbReference type="OrthoDB" id="1648028at2"/>
<keyword evidence="4" id="KW-0472">Membrane</keyword>
<dbReference type="AlphaFoldDB" id="A0A4P5PBY7"/>
<keyword evidence="4" id="KW-1133">Transmembrane helix</keyword>
<reference evidence="6" key="1">
    <citation type="submission" date="2019-02" db="EMBL/GenBank/DDBJ databases">
        <title>Draft genome sequence of Enterococcus sp. Gos25-1.</title>
        <authorList>
            <person name="Tanaka N."/>
            <person name="Shiwa Y."/>
            <person name="Fujita N."/>
        </authorList>
    </citation>
    <scope>NUCLEOTIDE SEQUENCE [LARGE SCALE GENOMIC DNA]</scope>
    <source>
        <strain evidence="6">Gos25-1</strain>
    </source>
</reference>
<dbReference type="Gene3D" id="2.40.260.10">
    <property type="entry name" value="Sortase"/>
    <property type="match status" value="1"/>
</dbReference>
<feature type="transmembrane region" description="Helical" evidence="4">
    <location>
        <begin position="21"/>
        <end position="40"/>
    </location>
</feature>
<dbReference type="Pfam" id="PF04203">
    <property type="entry name" value="Sortase"/>
    <property type="match status" value="1"/>
</dbReference>
<feature type="compositionally biased region" description="Basic and acidic residues" evidence="3">
    <location>
        <begin position="75"/>
        <end position="88"/>
    </location>
</feature>
<proteinExistence type="predicted"/>
<dbReference type="GO" id="GO:0016787">
    <property type="term" value="F:hydrolase activity"/>
    <property type="evidence" value="ECO:0007669"/>
    <property type="project" value="UniProtKB-KW"/>
</dbReference>
<dbReference type="NCBIfam" id="TIGR01076">
    <property type="entry name" value="sortase_fam"/>
    <property type="match status" value="1"/>
</dbReference>
<organism evidence="5 6">
    <name type="scientific">Enterococcus florum</name>
    <dbReference type="NCBI Taxonomy" id="2480627"/>
    <lineage>
        <taxon>Bacteria</taxon>
        <taxon>Bacillati</taxon>
        <taxon>Bacillota</taxon>
        <taxon>Bacilli</taxon>
        <taxon>Lactobacillales</taxon>
        <taxon>Enterococcaceae</taxon>
        <taxon>Enterococcus</taxon>
    </lineage>
</organism>
<gene>
    <name evidence="5" type="primary">srtC3</name>
    <name evidence="5" type="ORF">NRIC_16920</name>
</gene>
<name>A0A4P5PBY7_9ENTE</name>
<evidence type="ECO:0000256" key="4">
    <source>
        <dbReference type="SAM" id="Phobius"/>
    </source>
</evidence>
<dbReference type="InterPro" id="IPR023365">
    <property type="entry name" value="Sortase_dom-sf"/>
</dbReference>
<keyword evidence="6" id="KW-1185">Reference proteome</keyword>
<comment type="caution">
    <text evidence="5">The sequence shown here is derived from an EMBL/GenBank/DDBJ whole genome shotgun (WGS) entry which is preliminary data.</text>
</comment>
<feature type="active site" description="Acyl-thioester intermediate" evidence="2">
    <location>
        <position position="229"/>
    </location>
</feature>
<dbReference type="InterPro" id="IPR005754">
    <property type="entry name" value="Sortase"/>
</dbReference>
<evidence type="ECO:0000313" key="5">
    <source>
        <dbReference type="EMBL" id="GCF93801.1"/>
    </source>
</evidence>
<protein>
    <submittedName>
        <fullName evidence="5">Class C sortase</fullName>
    </submittedName>
</protein>
<evidence type="ECO:0000256" key="3">
    <source>
        <dbReference type="SAM" id="MobiDB-lite"/>
    </source>
</evidence>
<keyword evidence="4" id="KW-0812">Transmembrane</keyword>
<dbReference type="Proteomes" id="UP000290567">
    <property type="component" value="Unassembled WGS sequence"/>
</dbReference>
<feature type="transmembrane region" description="Helical" evidence="4">
    <location>
        <begin position="268"/>
        <end position="289"/>
    </location>
</feature>
<evidence type="ECO:0000256" key="2">
    <source>
        <dbReference type="PIRSR" id="PIRSR605754-1"/>
    </source>
</evidence>
<evidence type="ECO:0000313" key="6">
    <source>
        <dbReference type="Proteomes" id="UP000290567"/>
    </source>
</evidence>
<dbReference type="SUPFAM" id="SSF63817">
    <property type="entry name" value="Sortase"/>
    <property type="match status" value="1"/>
</dbReference>
<dbReference type="EMBL" id="BJCC01000013">
    <property type="protein sequence ID" value="GCF93801.1"/>
    <property type="molecule type" value="Genomic_DNA"/>
</dbReference>
<dbReference type="CDD" id="cd05827">
    <property type="entry name" value="Sortase_C"/>
    <property type="match status" value="1"/>
</dbReference>
<dbReference type="NCBIfam" id="NF033745">
    <property type="entry name" value="class_C_sortase"/>
    <property type="match status" value="1"/>
</dbReference>
<dbReference type="RefSeq" id="WP_146622246.1">
    <property type="nucleotide sequence ID" value="NZ_BJCC01000013.1"/>
</dbReference>